<organism evidence="1 2">
    <name type="scientific">Tropilaelaps mercedesae</name>
    <dbReference type="NCBI Taxonomy" id="418985"/>
    <lineage>
        <taxon>Eukaryota</taxon>
        <taxon>Metazoa</taxon>
        <taxon>Ecdysozoa</taxon>
        <taxon>Arthropoda</taxon>
        <taxon>Chelicerata</taxon>
        <taxon>Arachnida</taxon>
        <taxon>Acari</taxon>
        <taxon>Parasitiformes</taxon>
        <taxon>Mesostigmata</taxon>
        <taxon>Gamasina</taxon>
        <taxon>Dermanyssoidea</taxon>
        <taxon>Laelapidae</taxon>
        <taxon>Tropilaelaps</taxon>
    </lineage>
</organism>
<evidence type="ECO:0000313" key="2">
    <source>
        <dbReference type="Proteomes" id="UP000192247"/>
    </source>
</evidence>
<name>A0A1V9X448_9ACAR</name>
<dbReference type="InParanoid" id="A0A1V9X448"/>
<dbReference type="Proteomes" id="UP000192247">
    <property type="component" value="Unassembled WGS sequence"/>
</dbReference>
<comment type="caution">
    <text evidence="1">The sequence shown here is derived from an EMBL/GenBank/DDBJ whole genome shotgun (WGS) entry which is preliminary data.</text>
</comment>
<protein>
    <submittedName>
        <fullName evidence="1">Uncharacterized protein</fullName>
    </submittedName>
</protein>
<sequence>MFLHNTRQGPIVIPYDRRYQKTGSQRTHLTRLAWLRLHNHKTKSCGACSAFVAGGVPEAHLSWKKYENVDLSASEQNVIDWTFQRLVCHRMNMGFRGAFPERDSTTIT</sequence>
<dbReference type="EMBL" id="MNPL01025772">
    <property type="protein sequence ID" value="OQR68151.1"/>
    <property type="molecule type" value="Genomic_DNA"/>
</dbReference>
<gene>
    <name evidence="1" type="ORF">BIW11_04612</name>
</gene>
<evidence type="ECO:0000313" key="1">
    <source>
        <dbReference type="EMBL" id="OQR68151.1"/>
    </source>
</evidence>
<dbReference type="AlphaFoldDB" id="A0A1V9X448"/>
<reference evidence="1 2" key="1">
    <citation type="journal article" date="2017" name="Gigascience">
        <title>Draft genome of the honey bee ectoparasitic mite, Tropilaelaps mercedesae, is shaped by the parasitic life history.</title>
        <authorList>
            <person name="Dong X."/>
            <person name="Armstrong S.D."/>
            <person name="Xia D."/>
            <person name="Makepeace B.L."/>
            <person name="Darby A.C."/>
            <person name="Kadowaki T."/>
        </authorList>
    </citation>
    <scope>NUCLEOTIDE SEQUENCE [LARGE SCALE GENOMIC DNA]</scope>
    <source>
        <strain evidence="1">Wuxi-XJTLU</strain>
    </source>
</reference>
<dbReference type="InterPro" id="IPR038765">
    <property type="entry name" value="Papain-like_cys_pep_sf"/>
</dbReference>
<accession>A0A1V9X448</accession>
<dbReference type="SUPFAM" id="SSF54001">
    <property type="entry name" value="Cysteine proteinases"/>
    <property type="match status" value="1"/>
</dbReference>
<keyword evidence="2" id="KW-1185">Reference proteome</keyword>
<proteinExistence type="predicted"/>